<evidence type="ECO:0000313" key="1">
    <source>
        <dbReference type="EMBL" id="MFC4200875.1"/>
    </source>
</evidence>
<dbReference type="EMBL" id="JBHSBV010000002">
    <property type="protein sequence ID" value="MFC4200875.1"/>
    <property type="molecule type" value="Genomic_DNA"/>
</dbReference>
<dbReference type="RefSeq" id="WP_376810930.1">
    <property type="nucleotide sequence ID" value="NZ_JBHSBV010000002.1"/>
</dbReference>
<organism evidence="1 2">
    <name type="scientific">Candidimonas humi</name>
    <dbReference type="NCBI Taxonomy" id="683355"/>
    <lineage>
        <taxon>Bacteria</taxon>
        <taxon>Pseudomonadati</taxon>
        <taxon>Pseudomonadota</taxon>
        <taxon>Betaproteobacteria</taxon>
        <taxon>Burkholderiales</taxon>
        <taxon>Alcaligenaceae</taxon>
        <taxon>Candidimonas</taxon>
    </lineage>
</organism>
<dbReference type="Pfam" id="PF06042">
    <property type="entry name" value="NTP_transf_6"/>
    <property type="match status" value="1"/>
</dbReference>
<sequence length="194" mass="21823">MIPDMQDAYRRQLCALVRSSVPLMNALVAVRSLGLGSWCIGAGAVRALVWDSLHGFQKSSEVGDLDVAYFDAHAPLELDAHLQQQLNRLLPGLNCEVTNQARVHDWYANTFGLQVAPLSSLEDGLATWPEYATCVGVFLDEDEFLHVVAPHGLDDLFELRVRHNPSRVTFDTFMQRVQSKRFKEKWPKLTICIS</sequence>
<dbReference type="PANTHER" id="PTHR39166:SF1">
    <property type="entry name" value="BLL1166 PROTEIN"/>
    <property type="match status" value="1"/>
</dbReference>
<protein>
    <submittedName>
        <fullName evidence="1">Nucleotidyltransferase family protein</fullName>
    </submittedName>
</protein>
<reference evidence="2" key="1">
    <citation type="journal article" date="2019" name="Int. J. Syst. Evol. Microbiol.">
        <title>The Global Catalogue of Microorganisms (GCM) 10K type strain sequencing project: providing services to taxonomists for standard genome sequencing and annotation.</title>
        <authorList>
            <consortium name="The Broad Institute Genomics Platform"/>
            <consortium name="The Broad Institute Genome Sequencing Center for Infectious Disease"/>
            <person name="Wu L."/>
            <person name="Ma J."/>
        </authorList>
    </citation>
    <scope>NUCLEOTIDE SEQUENCE [LARGE SCALE GENOMIC DNA]</scope>
    <source>
        <strain evidence="2">LMG 24813</strain>
    </source>
</reference>
<dbReference type="Proteomes" id="UP001595848">
    <property type="component" value="Unassembled WGS sequence"/>
</dbReference>
<gene>
    <name evidence="1" type="ORF">ACFOY1_07915</name>
</gene>
<dbReference type="PANTHER" id="PTHR39166">
    <property type="entry name" value="BLL1166 PROTEIN"/>
    <property type="match status" value="1"/>
</dbReference>
<keyword evidence="2" id="KW-1185">Reference proteome</keyword>
<proteinExistence type="predicted"/>
<accession>A0ABV8NYD2</accession>
<name>A0ABV8NYD2_9BURK</name>
<comment type="caution">
    <text evidence="1">The sequence shown here is derived from an EMBL/GenBank/DDBJ whole genome shotgun (WGS) entry which is preliminary data.</text>
</comment>
<dbReference type="InterPro" id="IPR009267">
    <property type="entry name" value="NTP_transf_6"/>
</dbReference>
<evidence type="ECO:0000313" key="2">
    <source>
        <dbReference type="Proteomes" id="UP001595848"/>
    </source>
</evidence>